<keyword evidence="1" id="KW-0472">Membrane</keyword>
<feature type="transmembrane region" description="Helical" evidence="1">
    <location>
        <begin position="41"/>
        <end position="59"/>
    </location>
</feature>
<dbReference type="EMBL" id="LNYN01000012">
    <property type="protein sequence ID" value="KTD37592.1"/>
    <property type="molecule type" value="Genomic_DNA"/>
</dbReference>
<reference evidence="2 4" key="1">
    <citation type="submission" date="2015-11" db="EMBL/GenBank/DDBJ databases">
        <title>Genomic analysis of 38 Legionella species identifies large and diverse effector repertoires.</title>
        <authorList>
            <person name="Burstein D."/>
            <person name="Amaro F."/>
            <person name="Zusman T."/>
            <person name="Lifshitz Z."/>
            <person name="Cohen O."/>
            <person name="Gilbert J.A."/>
            <person name="Pupko T."/>
            <person name="Shuman H.A."/>
            <person name="Segal G."/>
        </authorList>
    </citation>
    <scope>NUCLEOTIDE SEQUENCE [LARGE SCALE GENOMIC DNA]</scope>
    <source>
        <strain evidence="2 4">ATCC 43877</strain>
    </source>
</reference>
<dbReference type="OrthoDB" id="8779206at2"/>
<proteinExistence type="predicted"/>
<keyword evidence="1" id="KW-1133">Transmembrane helix</keyword>
<evidence type="ECO:0000313" key="4">
    <source>
        <dbReference type="Proteomes" id="UP000054985"/>
    </source>
</evidence>
<gene>
    <name evidence="2" type="ORF">Lmor_0455</name>
    <name evidence="3" type="ORF">NCTC12239_00572</name>
</gene>
<dbReference type="AlphaFoldDB" id="A0A378JSF7"/>
<dbReference type="Proteomes" id="UP000054985">
    <property type="component" value="Unassembled WGS sequence"/>
</dbReference>
<keyword evidence="4" id="KW-1185">Reference proteome</keyword>
<evidence type="ECO:0000313" key="3">
    <source>
        <dbReference type="EMBL" id="STX61655.1"/>
    </source>
</evidence>
<evidence type="ECO:0000313" key="2">
    <source>
        <dbReference type="EMBL" id="KTD37592.1"/>
    </source>
</evidence>
<dbReference type="EMBL" id="UGOG01000001">
    <property type="protein sequence ID" value="STX61655.1"/>
    <property type="molecule type" value="Genomic_DNA"/>
</dbReference>
<keyword evidence="1" id="KW-0812">Transmembrane</keyword>
<dbReference type="Proteomes" id="UP000254040">
    <property type="component" value="Unassembled WGS sequence"/>
</dbReference>
<feature type="transmembrane region" description="Helical" evidence="1">
    <location>
        <begin position="65"/>
        <end position="86"/>
    </location>
</feature>
<evidence type="ECO:0000313" key="5">
    <source>
        <dbReference type="Proteomes" id="UP000254040"/>
    </source>
</evidence>
<evidence type="ECO:0000256" key="1">
    <source>
        <dbReference type="SAM" id="Phobius"/>
    </source>
</evidence>
<sequence length="118" mass="13904">MRNFWLKTFAGIPLENYFRHLTFGLIFPVIFFLIMLKGHSFPINAIFYCIINTILYPYSRFIYESFVNFILGNNMFIVNALLLLLIKTFTITLCWAGAIFIAPIGLIYLYYLNTKYQS</sequence>
<name>A0A378JSF7_9GAMM</name>
<feature type="transmembrane region" description="Helical" evidence="1">
    <location>
        <begin position="17"/>
        <end position="34"/>
    </location>
</feature>
<reference evidence="3 5" key="2">
    <citation type="submission" date="2018-06" db="EMBL/GenBank/DDBJ databases">
        <authorList>
            <consortium name="Pathogen Informatics"/>
            <person name="Doyle S."/>
        </authorList>
    </citation>
    <scope>NUCLEOTIDE SEQUENCE [LARGE SCALE GENOMIC DNA]</scope>
    <source>
        <strain evidence="3 5">NCTC12239</strain>
    </source>
</reference>
<feature type="transmembrane region" description="Helical" evidence="1">
    <location>
        <begin position="93"/>
        <end position="112"/>
    </location>
</feature>
<accession>A0A378JSF7</accession>
<organism evidence="3 5">
    <name type="scientific">Legionella moravica</name>
    <dbReference type="NCBI Taxonomy" id="39962"/>
    <lineage>
        <taxon>Bacteria</taxon>
        <taxon>Pseudomonadati</taxon>
        <taxon>Pseudomonadota</taxon>
        <taxon>Gammaproteobacteria</taxon>
        <taxon>Legionellales</taxon>
        <taxon>Legionellaceae</taxon>
        <taxon>Legionella</taxon>
    </lineage>
</organism>
<protein>
    <submittedName>
        <fullName evidence="3">Uncharacterized protein</fullName>
    </submittedName>
</protein>